<dbReference type="SUPFAM" id="SSF52016">
    <property type="entry name" value="LeuD/IlvD-like"/>
    <property type="match status" value="1"/>
</dbReference>
<evidence type="ECO:0000256" key="6">
    <source>
        <dbReference type="ARBA" id="ARBA00022723"/>
    </source>
</evidence>
<dbReference type="Gene3D" id="3.20.19.10">
    <property type="entry name" value="Aconitase, domain 4"/>
    <property type="match status" value="1"/>
</dbReference>
<dbReference type="Gene3D" id="3.30.499.10">
    <property type="entry name" value="Aconitase, domain 3"/>
    <property type="match status" value="2"/>
</dbReference>
<dbReference type="Pfam" id="PF00694">
    <property type="entry name" value="Aconitase_C"/>
    <property type="match status" value="1"/>
</dbReference>
<feature type="region of interest" description="Disordered" evidence="14">
    <location>
        <begin position="523"/>
        <end position="544"/>
    </location>
</feature>
<name>A0A292PKV7_9PEZI</name>
<dbReference type="PROSITE" id="PS00450">
    <property type="entry name" value="ACONITASE_1"/>
    <property type="match status" value="1"/>
</dbReference>
<evidence type="ECO:0000256" key="13">
    <source>
        <dbReference type="RuleBase" id="RU362107"/>
    </source>
</evidence>
<dbReference type="InterPro" id="IPR000573">
    <property type="entry name" value="AconitaseA/IPMdHydase_ssu_swvl"/>
</dbReference>
<comment type="similarity">
    <text evidence="3 13">Belongs to the aconitase/IPM isomerase family.</text>
</comment>
<dbReference type="InterPro" id="IPR050926">
    <property type="entry name" value="Aconitase/IPM_isomerase"/>
</dbReference>
<keyword evidence="7 13" id="KW-0809">Transit peptide</keyword>
<comment type="catalytic activity">
    <reaction evidence="12">
        <text>citrate = D-threo-isocitrate</text>
        <dbReference type="Rhea" id="RHEA:10336"/>
        <dbReference type="ChEBI" id="CHEBI:15562"/>
        <dbReference type="ChEBI" id="CHEBI:16947"/>
        <dbReference type="EC" id="4.2.1.3"/>
    </reaction>
</comment>
<dbReference type="FunFam" id="3.30.499.10:FF:000004">
    <property type="entry name" value="Aconitate hydratase, mitochondrial"/>
    <property type="match status" value="1"/>
</dbReference>
<evidence type="ECO:0000256" key="12">
    <source>
        <dbReference type="ARBA" id="ARBA00023501"/>
    </source>
</evidence>
<keyword evidence="18" id="KW-1185">Reference proteome</keyword>
<accession>A0A292PKV7</accession>
<evidence type="ECO:0000313" key="17">
    <source>
        <dbReference type="EMBL" id="CUS08136.1"/>
    </source>
</evidence>
<keyword evidence="6 13" id="KW-0479">Metal-binding</keyword>
<dbReference type="GO" id="GO:0006099">
    <property type="term" value="P:tricarboxylic acid cycle"/>
    <property type="evidence" value="ECO:0007669"/>
    <property type="project" value="UniProtKB-KW"/>
</dbReference>
<dbReference type="AlphaFoldDB" id="A0A292PKV7"/>
<organism evidence="17 18">
    <name type="scientific">Tuber aestivum</name>
    <name type="common">summer truffle</name>
    <dbReference type="NCBI Taxonomy" id="59557"/>
    <lineage>
        <taxon>Eukaryota</taxon>
        <taxon>Fungi</taxon>
        <taxon>Dikarya</taxon>
        <taxon>Ascomycota</taxon>
        <taxon>Pezizomycotina</taxon>
        <taxon>Pezizomycetes</taxon>
        <taxon>Pezizales</taxon>
        <taxon>Tuberaceae</taxon>
        <taxon>Tuber</taxon>
    </lineage>
</organism>
<keyword evidence="11 13" id="KW-0456">Lyase</keyword>
<keyword evidence="5" id="KW-0816">Tricarboxylic acid cycle</keyword>
<comment type="cofactor">
    <cofactor evidence="13">
        <name>[4Fe-4S] cluster</name>
        <dbReference type="ChEBI" id="CHEBI:49883"/>
    </cofactor>
    <text evidence="13">Binds 1 [4Fe-4S] cluster per subunit.</text>
</comment>
<dbReference type="InterPro" id="IPR036008">
    <property type="entry name" value="Aconitase_4Fe-4S_dom"/>
</dbReference>
<dbReference type="InterPro" id="IPR015931">
    <property type="entry name" value="Acnase/IPM_dHydase_lsu_aba_1/3"/>
</dbReference>
<evidence type="ECO:0000256" key="1">
    <source>
        <dbReference type="ARBA" id="ARBA00004173"/>
    </source>
</evidence>
<evidence type="ECO:0000256" key="14">
    <source>
        <dbReference type="SAM" id="MobiDB-lite"/>
    </source>
</evidence>
<protein>
    <recommendedName>
        <fullName evidence="4 13">Aconitate hydratase, mitochondrial</fullName>
        <shortName evidence="13">Aconitase</shortName>
        <ecNumber evidence="13">4.2.1.-</ecNumber>
    </recommendedName>
</protein>
<dbReference type="InterPro" id="IPR018136">
    <property type="entry name" value="Aconitase_4Fe-4S_BS"/>
</dbReference>
<comment type="subcellular location">
    <subcellularLocation>
        <location evidence="1 13">Mitochondrion</location>
    </subcellularLocation>
</comment>
<dbReference type="SUPFAM" id="SSF53732">
    <property type="entry name" value="Aconitase iron-sulfur domain"/>
    <property type="match status" value="1"/>
</dbReference>
<evidence type="ECO:0000259" key="16">
    <source>
        <dbReference type="Pfam" id="PF00694"/>
    </source>
</evidence>
<dbReference type="GO" id="GO:0005739">
    <property type="term" value="C:mitochondrion"/>
    <property type="evidence" value="ECO:0007669"/>
    <property type="project" value="UniProtKB-SubCell"/>
</dbReference>
<evidence type="ECO:0000256" key="3">
    <source>
        <dbReference type="ARBA" id="ARBA00007185"/>
    </source>
</evidence>
<comment type="pathway">
    <text evidence="2">Carbohydrate metabolism; tricarboxylic acid cycle; isocitrate from oxaloacetate: step 2/2.</text>
</comment>
<dbReference type="NCBIfam" id="TIGR01340">
    <property type="entry name" value="aconitase_mito"/>
    <property type="match status" value="1"/>
</dbReference>
<sequence length="785" mass="85608">MLVRRLPRASKLTAGLRLGQKYRRLATVSDDPLGRKVEMTNWEKGNYINYKKMGENLAIVRGRLNRPLTYAEKILYSHLDDPHGQDIERGKSYLKLRPDRVACQDATAQMAILQFMSAGMPSVATPSTVHCDHLIEAQVGGAKDLARAEAINKEVYDFLSSSCAKYNIGFWRPGSGIIHQILLENYAFPGGLLIGTDSHTPNAGGLGMCAIGVGGADAVDVMANLPWELKAPKIIGVRLTGQLRGWTAPKDIILKVAGILTVKGGTGAIVEYHGPGVDSLSSTGMGTICNMGAEIGATTSVFPFNDSMYNYLAATKRRDIGDFARVYAKDLKEDQGAEYDQLIEINLSELEPHVNGPFTPDLATPISKFKAAVEENGWPAELKVGLIGSCTNSSYEDMSRSASIARNALDHGVKARSLFTVTPGSEQIRATIERDGQLQTFEEFGGVVLANACGPCIGQWDRKDVKKGEANSIISSYNRNFTGRNDANPATHAFVTSPDLVTAFTIAGDLRFNPLTDTLKGKDGKDFRLSPPTGAGLPEKGYDPGRDTYQAPPADRSAVGVMVSPTSDRLQVLSPFQRWNGKDANDIPILIKCKGKTTTDHISMAGPWLKYRGHLDNISNNMLIGAINADNGEANKVKNALTGEYDAVPATARYYKSKGIKWVVIGDWNYGEGSSREHAALEPRHLGGLAIITRSFARIHETNLKKQGMLPLTFENPEDYDKINPDDKVDLHVTDLAVGKPMRIKFTPKNGKPWKTNLLHTFNEGQIEWFKDGSALNSMARKAKA</sequence>
<evidence type="ECO:0000256" key="2">
    <source>
        <dbReference type="ARBA" id="ARBA00004717"/>
    </source>
</evidence>
<keyword evidence="10 13" id="KW-0496">Mitochondrion</keyword>
<dbReference type="InterPro" id="IPR015932">
    <property type="entry name" value="Aconitase_dom2"/>
</dbReference>
<dbReference type="GO" id="GO:0003994">
    <property type="term" value="F:aconitate hydratase activity"/>
    <property type="evidence" value="ECO:0007669"/>
    <property type="project" value="UniProtKB-EC"/>
</dbReference>
<evidence type="ECO:0000256" key="7">
    <source>
        <dbReference type="ARBA" id="ARBA00022946"/>
    </source>
</evidence>
<dbReference type="FunFam" id="3.40.1060.10:FF:000001">
    <property type="entry name" value="Aconitate hydratase, mitochondrial"/>
    <property type="match status" value="1"/>
</dbReference>
<dbReference type="CDD" id="cd01584">
    <property type="entry name" value="AcnA_Mitochondrial"/>
    <property type="match status" value="1"/>
</dbReference>
<dbReference type="PANTHER" id="PTHR43160:SF3">
    <property type="entry name" value="ACONITATE HYDRATASE, MITOCHONDRIAL"/>
    <property type="match status" value="1"/>
</dbReference>
<evidence type="ECO:0000259" key="15">
    <source>
        <dbReference type="Pfam" id="PF00330"/>
    </source>
</evidence>
<dbReference type="Gene3D" id="3.40.1060.10">
    <property type="entry name" value="Aconitase, Domain 2"/>
    <property type="match status" value="1"/>
</dbReference>
<dbReference type="InterPro" id="IPR006248">
    <property type="entry name" value="Aconitase_mito-like"/>
</dbReference>
<dbReference type="GO" id="GO:0005829">
    <property type="term" value="C:cytosol"/>
    <property type="evidence" value="ECO:0007669"/>
    <property type="project" value="TreeGrafter"/>
</dbReference>
<evidence type="ECO:0000256" key="8">
    <source>
        <dbReference type="ARBA" id="ARBA00023004"/>
    </source>
</evidence>
<dbReference type="EC" id="4.2.1.-" evidence="13"/>
<evidence type="ECO:0000256" key="5">
    <source>
        <dbReference type="ARBA" id="ARBA00022532"/>
    </source>
</evidence>
<dbReference type="InterPro" id="IPR015928">
    <property type="entry name" value="Aconitase/3IPM_dehydase_swvl"/>
</dbReference>
<reference evidence="17" key="1">
    <citation type="submission" date="2015-10" db="EMBL/GenBank/DDBJ databases">
        <authorList>
            <person name="Regsiter A."/>
            <person name="william w."/>
        </authorList>
    </citation>
    <scope>NUCLEOTIDE SEQUENCE</scope>
    <source>
        <strain evidence="17">Montdore</strain>
    </source>
</reference>
<feature type="domain" description="Aconitase A/isopropylmalate dehydratase small subunit swivel" evidence="16">
    <location>
        <begin position="588"/>
        <end position="716"/>
    </location>
</feature>
<dbReference type="NCBIfam" id="NF005558">
    <property type="entry name" value="PRK07229.1"/>
    <property type="match status" value="1"/>
</dbReference>
<keyword evidence="8 13" id="KW-0408">Iron</keyword>
<evidence type="ECO:0000256" key="10">
    <source>
        <dbReference type="ARBA" id="ARBA00023128"/>
    </source>
</evidence>
<evidence type="ECO:0000256" key="11">
    <source>
        <dbReference type="ARBA" id="ARBA00023239"/>
    </source>
</evidence>
<dbReference type="EMBL" id="LN891146">
    <property type="protein sequence ID" value="CUS08136.1"/>
    <property type="molecule type" value="Genomic_DNA"/>
</dbReference>
<dbReference type="InterPro" id="IPR001030">
    <property type="entry name" value="Acoase/IPM_deHydtase_lsu_aba"/>
</dbReference>
<dbReference type="GO" id="GO:0051539">
    <property type="term" value="F:4 iron, 4 sulfur cluster binding"/>
    <property type="evidence" value="ECO:0007669"/>
    <property type="project" value="UniProtKB-UniRule"/>
</dbReference>
<evidence type="ECO:0000256" key="4">
    <source>
        <dbReference type="ARBA" id="ARBA00015940"/>
    </source>
</evidence>
<feature type="domain" description="Aconitase/3-isopropylmalate dehydratase large subunit alpha/beta/alpha" evidence="15">
    <location>
        <begin position="72"/>
        <end position="508"/>
    </location>
</feature>
<gene>
    <name evidence="17" type="ORF">GSTUAT00007809001</name>
</gene>
<dbReference type="Pfam" id="PF00330">
    <property type="entry name" value="Aconitase"/>
    <property type="match status" value="1"/>
</dbReference>
<evidence type="ECO:0000256" key="9">
    <source>
        <dbReference type="ARBA" id="ARBA00023014"/>
    </source>
</evidence>
<dbReference type="PANTHER" id="PTHR43160">
    <property type="entry name" value="ACONITATE HYDRATASE B"/>
    <property type="match status" value="1"/>
</dbReference>
<dbReference type="GO" id="GO:0046872">
    <property type="term" value="F:metal ion binding"/>
    <property type="evidence" value="ECO:0007669"/>
    <property type="project" value="UniProtKB-UniRule"/>
</dbReference>
<evidence type="ECO:0000313" key="18">
    <source>
        <dbReference type="Proteomes" id="UP001412239"/>
    </source>
</evidence>
<dbReference type="PRINTS" id="PR00415">
    <property type="entry name" value="ACONITASE"/>
</dbReference>
<dbReference type="Proteomes" id="UP001412239">
    <property type="component" value="Unassembled WGS sequence"/>
</dbReference>
<dbReference type="FunFam" id="3.20.19.10:FF:000002">
    <property type="entry name" value="Aconitate hydratase, mitochondrial"/>
    <property type="match status" value="1"/>
</dbReference>
<keyword evidence="9 13" id="KW-0411">Iron-sulfur</keyword>
<dbReference type="FunFam" id="3.30.499.10:FF:000003">
    <property type="entry name" value="Aconitate hydratase, mitochondrial"/>
    <property type="match status" value="1"/>
</dbReference>
<proteinExistence type="inferred from homology"/>
<dbReference type="PROSITE" id="PS01244">
    <property type="entry name" value="ACONITASE_2"/>
    <property type="match status" value="1"/>
</dbReference>